<proteinExistence type="predicted"/>
<evidence type="ECO:0000256" key="1">
    <source>
        <dbReference type="SAM" id="Phobius"/>
    </source>
</evidence>
<gene>
    <name evidence="2" type="ORF">CJD36_012735</name>
</gene>
<sequence>MIENMFEIKVKELRSYNQRIVRAFYVSLIMPAFFFIPSIIQGHWVFGAIVSTVIFLLFFLPRQVRQLVFITSISARNGVLTIVYMEGNEQAIMSGKIEDFHFKLGGRYSKQDVTLKVYHKDERILRQYQLGDWSTSKFNQILAAFQ</sequence>
<protein>
    <submittedName>
        <fullName evidence="2">Uncharacterized protein</fullName>
    </submittedName>
</protein>
<accession>A0A2S7SV86</accession>
<keyword evidence="1" id="KW-0812">Transmembrane</keyword>
<dbReference type="AlphaFoldDB" id="A0A2S7SV86"/>
<dbReference type="EMBL" id="PPSL01000003">
    <property type="protein sequence ID" value="PQJ10830.1"/>
    <property type="molecule type" value="Genomic_DNA"/>
</dbReference>
<keyword evidence="3" id="KW-1185">Reference proteome</keyword>
<keyword evidence="1" id="KW-1133">Transmembrane helix</keyword>
<keyword evidence="1" id="KW-0472">Membrane</keyword>
<comment type="caution">
    <text evidence="2">The sequence shown here is derived from an EMBL/GenBank/DDBJ whole genome shotgun (WGS) entry which is preliminary data.</text>
</comment>
<name>A0A2S7SV86_9BACT</name>
<feature type="transmembrane region" description="Helical" evidence="1">
    <location>
        <begin position="42"/>
        <end position="60"/>
    </location>
</feature>
<evidence type="ECO:0000313" key="3">
    <source>
        <dbReference type="Proteomes" id="UP000239872"/>
    </source>
</evidence>
<organism evidence="2 3">
    <name type="scientific">Flavipsychrobacter stenotrophus</name>
    <dbReference type="NCBI Taxonomy" id="2077091"/>
    <lineage>
        <taxon>Bacteria</taxon>
        <taxon>Pseudomonadati</taxon>
        <taxon>Bacteroidota</taxon>
        <taxon>Chitinophagia</taxon>
        <taxon>Chitinophagales</taxon>
        <taxon>Chitinophagaceae</taxon>
        <taxon>Flavipsychrobacter</taxon>
    </lineage>
</organism>
<dbReference type="Proteomes" id="UP000239872">
    <property type="component" value="Unassembled WGS sequence"/>
</dbReference>
<feature type="transmembrane region" description="Helical" evidence="1">
    <location>
        <begin position="20"/>
        <end position="36"/>
    </location>
</feature>
<reference evidence="2 3" key="1">
    <citation type="submission" date="2018-01" db="EMBL/GenBank/DDBJ databases">
        <title>A novel member of the phylum Bacteroidetes isolated from glacier ice.</title>
        <authorList>
            <person name="Liu Q."/>
            <person name="Xin Y.-H."/>
        </authorList>
    </citation>
    <scope>NUCLEOTIDE SEQUENCE [LARGE SCALE GENOMIC DNA]</scope>
    <source>
        <strain evidence="2 3">RB1R16</strain>
    </source>
</reference>
<evidence type="ECO:0000313" key="2">
    <source>
        <dbReference type="EMBL" id="PQJ10830.1"/>
    </source>
</evidence>